<accession>A0A2P2QW16</accession>
<dbReference type="AlphaFoldDB" id="A0A2P2QW16"/>
<sequence length="29" mass="3344">MVICRNVFFFKKIVSALKLIACYVSHAIE</sequence>
<name>A0A2P2QW16_RHIMU</name>
<evidence type="ECO:0000313" key="1">
    <source>
        <dbReference type="EMBL" id="MBX71061.1"/>
    </source>
</evidence>
<protein>
    <submittedName>
        <fullName evidence="1">Uncharacterized protein</fullName>
    </submittedName>
</protein>
<proteinExistence type="predicted"/>
<dbReference type="EMBL" id="GGEC01090577">
    <property type="protein sequence ID" value="MBX71061.1"/>
    <property type="molecule type" value="Transcribed_RNA"/>
</dbReference>
<organism evidence="1">
    <name type="scientific">Rhizophora mucronata</name>
    <name type="common">Asiatic mangrove</name>
    <dbReference type="NCBI Taxonomy" id="61149"/>
    <lineage>
        <taxon>Eukaryota</taxon>
        <taxon>Viridiplantae</taxon>
        <taxon>Streptophyta</taxon>
        <taxon>Embryophyta</taxon>
        <taxon>Tracheophyta</taxon>
        <taxon>Spermatophyta</taxon>
        <taxon>Magnoliopsida</taxon>
        <taxon>eudicotyledons</taxon>
        <taxon>Gunneridae</taxon>
        <taxon>Pentapetalae</taxon>
        <taxon>rosids</taxon>
        <taxon>fabids</taxon>
        <taxon>Malpighiales</taxon>
        <taxon>Rhizophoraceae</taxon>
        <taxon>Rhizophora</taxon>
    </lineage>
</organism>
<reference evidence="1" key="1">
    <citation type="submission" date="2018-02" db="EMBL/GenBank/DDBJ databases">
        <title>Rhizophora mucronata_Transcriptome.</title>
        <authorList>
            <person name="Meera S.P."/>
            <person name="Sreeshan A."/>
            <person name="Augustine A."/>
        </authorList>
    </citation>
    <scope>NUCLEOTIDE SEQUENCE</scope>
    <source>
        <tissue evidence="1">Leaf</tissue>
    </source>
</reference>